<organism evidence="2 3">
    <name type="scientific">Petrolisthes cinctipes</name>
    <name type="common">Flat porcelain crab</name>
    <dbReference type="NCBI Taxonomy" id="88211"/>
    <lineage>
        <taxon>Eukaryota</taxon>
        <taxon>Metazoa</taxon>
        <taxon>Ecdysozoa</taxon>
        <taxon>Arthropoda</taxon>
        <taxon>Crustacea</taxon>
        <taxon>Multicrustacea</taxon>
        <taxon>Malacostraca</taxon>
        <taxon>Eumalacostraca</taxon>
        <taxon>Eucarida</taxon>
        <taxon>Decapoda</taxon>
        <taxon>Pleocyemata</taxon>
        <taxon>Anomura</taxon>
        <taxon>Galatheoidea</taxon>
        <taxon>Porcellanidae</taxon>
        <taxon>Petrolisthes</taxon>
    </lineage>
</organism>
<name>A0AAE1BVH4_PETCI</name>
<dbReference type="Proteomes" id="UP001286313">
    <property type="component" value="Unassembled WGS sequence"/>
</dbReference>
<sequence>MFSWPGSHLGHTHTPTHTLSSSDQEERQWLRELYRRRRREREEEERRRKREAEARRRRHEEEWRGLVETWKQEEEEKRKREQQEEEEGANPSPWHHQEAAYDWSGGSLVITFLNPPPSKVSQSVTHSLSPCEWQHLFNMSTSFLHPHFSRQSLSPSERQRLKT</sequence>
<accession>A0AAE1BVH4</accession>
<comment type="caution">
    <text evidence="2">The sequence shown here is derived from an EMBL/GenBank/DDBJ whole genome shotgun (WGS) entry which is preliminary data.</text>
</comment>
<dbReference type="AlphaFoldDB" id="A0AAE1BVH4"/>
<keyword evidence="3" id="KW-1185">Reference proteome</keyword>
<feature type="region of interest" description="Disordered" evidence="1">
    <location>
        <begin position="1"/>
        <end position="98"/>
    </location>
</feature>
<reference evidence="2" key="1">
    <citation type="submission" date="2023-10" db="EMBL/GenBank/DDBJ databases">
        <title>Genome assemblies of two species of porcelain crab, Petrolisthes cinctipes and Petrolisthes manimaculis (Anomura: Porcellanidae).</title>
        <authorList>
            <person name="Angst P."/>
        </authorList>
    </citation>
    <scope>NUCLEOTIDE SEQUENCE</scope>
    <source>
        <strain evidence="2">PB745_01</strain>
        <tissue evidence="2">Gill</tissue>
    </source>
</reference>
<feature type="compositionally biased region" description="Basic and acidic residues" evidence="1">
    <location>
        <begin position="40"/>
        <end position="82"/>
    </location>
</feature>
<feature type="compositionally biased region" description="Low complexity" evidence="1">
    <location>
        <begin position="1"/>
        <end position="22"/>
    </location>
</feature>
<evidence type="ECO:0000313" key="2">
    <source>
        <dbReference type="EMBL" id="KAK3857615.1"/>
    </source>
</evidence>
<proteinExistence type="predicted"/>
<evidence type="ECO:0000256" key="1">
    <source>
        <dbReference type="SAM" id="MobiDB-lite"/>
    </source>
</evidence>
<protein>
    <submittedName>
        <fullName evidence="2">Uncharacterized protein</fullName>
    </submittedName>
</protein>
<dbReference type="EMBL" id="JAWQEG010005562">
    <property type="protein sequence ID" value="KAK3857615.1"/>
    <property type="molecule type" value="Genomic_DNA"/>
</dbReference>
<feature type="compositionally biased region" description="Basic and acidic residues" evidence="1">
    <location>
        <begin position="24"/>
        <end position="33"/>
    </location>
</feature>
<evidence type="ECO:0000313" key="3">
    <source>
        <dbReference type="Proteomes" id="UP001286313"/>
    </source>
</evidence>
<gene>
    <name evidence="2" type="ORF">Pcinc_036145</name>
</gene>